<evidence type="ECO:0000256" key="1">
    <source>
        <dbReference type="ARBA" id="ARBA00022723"/>
    </source>
</evidence>
<feature type="signal peptide" evidence="6">
    <location>
        <begin position="1"/>
        <end position="24"/>
    </location>
</feature>
<organism evidence="8 9">
    <name type="scientific">Amblyomma americanum</name>
    <name type="common">Lone star tick</name>
    <dbReference type="NCBI Taxonomy" id="6943"/>
    <lineage>
        <taxon>Eukaryota</taxon>
        <taxon>Metazoa</taxon>
        <taxon>Ecdysozoa</taxon>
        <taxon>Arthropoda</taxon>
        <taxon>Chelicerata</taxon>
        <taxon>Arachnida</taxon>
        <taxon>Acari</taxon>
        <taxon>Parasitiformes</taxon>
        <taxon>Ixodida</taxon>
        <taxon>Ixodoidea</taxon>
        <taxon>Ixodidae</taxon>
        <taxon>Amblyomminae</taxon>
        <taxon>Amblyomma</taxon>
    </lineage>
</organism>
<evidence type="ECO:0000256" key="3">
    <source>
        <dbReference type="ARBA" id="ARBA00022833"/>
    </source>
</evidence>
<keyword evidence="1 4" id="KW-0479">Metal-binding</keyword>
<sequence>MVAYDARLLLSWCMLHRLLPLVAGRVTVQSPNLVEKDCFRAVFGVMEMALMNSYLRYSDFPDARDDFFSPWLEAHRLMTQRLFRNNATENFTVGMANAWYNWRRNMLYIPAGIMQPPMFFGEGTAALNYGGLGQAALKRNLAVPNDVIDSEGFADYVGLLLTYAAYRHLPYQERHAVLPNLGLSAEQTFFVAYCLKWCEAEGTVKRHARYWNSRSRCIVPLRHMVEFAGAFSCKPGASMNPSNKCSSEDETKVVKKEKKTDNLNPMIQGTSTKKTNTYTAHSDSDDETGTVGVSYKSRRTTEMEGPKDMGATAVLEIDTEKSKDAQTIFERAQQINKELKGKPDDKVYRGMNNYTQYITKKDTAQGNASSGMVRKGPIRAPEHIRSTVRWDYQPDICKDYKETGFCGFGDSCKFMHDRSDYKHGWQLELEMERNQYREEDTSRYEISSDEEDLPFKCLLCRKSFVDPVVTKLVTFPSRG</sequence>
<feature type="chain" id="PRO_5043011245" description="C3H1-type domain-containing protein" evidence="6">
    <location>
        <begin position="25"/>
        <end position="479"/>
    </location>
</feature>
<evidence type="ECO:0000256" key="6">
    <source>
        <dbReference type="SAM" id="SignalP"/>
    </source>
</evidence>
<keyword evidence="9" id="KW-1185">Reference proteome</keyword>
<comment type="caution">
    <text evidence="8">The sequence shown here is derived from an EMBL/GenBank/DDBJ whole genome shotgun (WGS) entry which is preliminary data.</text>
</comment>
<evidence type="ECO:0000256" key="2">
    <source>
        <dbReference type="ARBA" id="ARBA00022771"/>
    </source>
</evidence>
<evidence type="ECO:0000313" key="9">
    <source>
        <dbReference type="Proteomes" id="UP001321473"/>
    </source>
</evidence>
<dbReference type="Gene3D" id="3.40.390.10">
    <property type="entry name" value="Collagenase (Catalytic Domain)"/>
    <property type="match status" value="2"/>
</dbReference>
<protein>
    <recommendedName>
        <fullName evidence="7">C3H1-type domain-containing protein</fullName>
    </recommendedName>
</protein>
<reference evidence="8 9" key="1">
    <citation type="journal article" date="2023" name="Arcadia Sci">
        <title>De novo assembly of a long-read Amblyomma americanum tick genome.</title>
        <authorList>
            <person name="Chou S."/>
            <person name="Poskanzer K.E."/>
            <person name="Rollins M."/>
            <person name="Thuy-Boun P.S."/>
        </authorList>
    </citation>
    <scope>NUCLEOTIDE SEQUENCE [LARGE SCALE GENOMIC DNA]</scope>
    <source>
        <strain evidence="8">F_SG_1</strain>
        <tissue evidence="8">Salivary glands</tissue>
    </source>
</reference>
<feature type="compositionally biased region" description="Polar residues" evidence="5">
    <location>
        <begin position="263"/>
        <end position="281"/>
    </location>
</feature>
<dbReference type="InterPro" id="IPR024079">
    <property type="entry name" value="MetalloPept_cat_dom_sf"/>
</dbReference>
<feature type="region of interest" description="Disordered" evidence="5">
    <location>
        <begin position="263"/>
        <end position="291"/>
    </location>
</feature>
<dbReference type="Pfam" id="PF01431">
    <property type="entry name" value="Peptidase_M13"/>
    <property type="match status" value="2"/>
</dbReference>
<evidence type="ECO:0000256" key="5">
    <source>
        <dbReference type="SAM" id="MobiDB-lite"/>
    </source>
</evidence>
<feature type="zinc finger region" description="C3H1-type" evidence="4">
    <location>
        <begin position="391"/>
        <end position="419"/>
    </location>
</feature>
<dbReference type="InterPro" id="IPR036855">
    <property type="entry name" value="Znf_CCCH_sf"/>
</dbReference>
<dbReference type="PROSITE" id="PS51885">
    <property type="entry name" value="NEPRILYSIN"/>
    <property type="match status" value="1"/>
</dbReference>
<dbReference type="EMBL" id="JARKHS020008538">
    <property type="protein sequence ID" value="KAK8780689.1"/>
    <property type="molecule type" value="Genomic_DNA"/>
</dbReference>
<dbReference type="InterPro" id="IPR018497">
    <property type="entry name" value="Peptidase_M13_C"/>
</dbReference>
<evidence type="ECO:0000313" key="8">
    <source>
        <dbReference type="EMBL" id="KAK8780689.1"/>
    </source>
</evidence>
<dbReference type="AlphaFoldDB" id="A0AAQ4F141"/>
<keyword evidence="6" id="KW-0732">Signal</keyword>
<keyword evidence="3 4" id="KW-0862">Zinc</keyword>
<dbReference type="SUPFAM" id="SSF90229">
    <property type="entry name" value="CCCH zinc finger"/>
    <property type="match status" value="1"/>
</dbReference>
<dbReference type="SUPFAM" id="SSF55486">
    <property type="entry name" value="Metalloproteases ('zincins'), catalytic domain"/>
    <property type="match status" value="1"/>
</dbReference>
<accession>A0AAQ4F141</accession>
<dbReference type="PANTHER" id="PTHR12930">
    <property type="entry name" value="ZINC FINGER PROTEIN 183"/>
    <property type="match status" value="1"/>
</dbReference>
<dbReference type="Proteomes" id="UP001321473">
    <property type="component" value="Unassembled WGS sequence"/>
</dbReference>
<evidence type="ECO:0000259" key="7">
    <source>
        <dbReference type="PROSITE" id="PS50103"/>
    </source>
</evidence>
<dbReference type="SMART" id="SM00356">
    <property type="entry name" value="ZnF_C3H1"/>
    <property type="match status" value="1"/>
</dbReference>
<proteinExistence type="predicted"/>
<dbReference type="PANTHER" id="PTHR12930:SF0">
    <property type="entry name" value="RING FINGER PROTEIN 113B"/>
    <property type="match status" value="1"/>
</dbReference>
<dbReference type="GO" id="GO:0008270">
    <property type="term" value="F:zinc ion binding"/>
    <property type="evidence" value="ECO:0007669"/>
    <property type="project" value="UniProtKB-KW"/>
</dbReference>
<dbReference type="InterPro" id="IPR000718">
    <property type="entry name" value="Peptidase_M13"/>
</dbReference>
<dbReference type="Pfam" id="PF00642">
    <property type="entry name" value="zf-CCCH"/>
    <property type="match status" value="1"/>
</dbReference>
<name>A0AAQ4F141_AMBAM</name>
<dbReference type="GO" id="GO:0004222">
    <property type="term" value="F:metalloendopeptidase activity"/>
    <property type="evidence" value="ECO:0007669"/>
    <property type="project" value="InterPro"/>
</dbReference>
<keyword evidence="2 4" id="KW-0863">Zinc-finger</keyword>
<dbReference type="InterPro" id="IPR039971">
    <property type="entry name" value="CWC24-like"/>
</dbReference>
<evidence type="ECO:0000256" key="4">
    <source>
        <dbReference type="PROSITE-ProRule" id="PRU00723"/>
    </source>
</evidence>
<dbReference type="InterPro" id="IPR000571">
    <property type="entry name" value="Znf_CCCH"/>
</dbReference>
<dbReference type="GO" id="GO:0006508">
    <property type="term" value="P:proteolysis"/>
    <property type="evidence" value="ECO:0007669"/>
    <property type="project" value="InterPro"/>
</dbReference>
<dbReference type="PROSITE" id="PS50103">
    <property type="entry name" value="ZF_C3H1"/>
    <property type="match status" value="1"/>
</dbReference>
<dbReference type="GO" id="GO:0034247">
    <property type="term" value="P:snoRNA splicing"/>
    <property type="evidence" value="ECO:0007669"/>
    <property type="project" value="TreeGrafter"/>
</dbReference>
<dbReference type="Gene3D" id="4.10.1000.10">
    <property type="entry name" value="Zinc finger, CCCH-type"/>
    <property type="match status" value="1"/>
</dbReference>
<gene>
    <name evidence="8" type="ORF">V5799_017973</name>
</gene>
<feature type="domain" description="C3H1-type" evidence="7">
    <location>
        <begin position="391"/>
        <end position="419"/>
    </location>
</feature>
<dbReference type="GO" id="GO:0005684">
    <property type="term" value="C:U2-type spliceosomal complex"/>
    <property type="evidence" value="ECO:0007669"/>
    <property type="project" value="TreeGrafter"/>
</dbReference>